<dbReference type="EMBL" id="KN832970">
    <property type="protein sequence ID" value="KIM92244.1"/>
    <property type="molecule type" value="Genomic_DNA"/>
</dbReference>
<dbReference type="HOGENOM" id="CLU_3069473_0_0_1"/>
<name>A0A0C3GKZ3_PILCF</name>
<evidence type="ECO:0000313" key="2">
    <source>
        <dbReference type="EMBL" id="KIM92244.1"/>
    </source>
</evidence>
<dbReference type="InParanoid" id="A0A0C3GKZ3"/>
<dbReference type="AlphaFoldDB" id="A0A0C3GKZ3"/>
<keyword evidence="3" id="KW-1185">Reference proteome</keyword>
<protein>
    <submittedName>
        <fullName evidence="2">Uncharacterized protein</fullName>
    </submittedName>
</protein>
<dbReference type="Proteomes" id="UP000054166">
    <property type="component" value="Unassembled WGS sequence"/>
</dbReference>
<evidence type="ECO:0000313" key="3">
    <source>
        <dbReference type="Proteomes" id="UP000054166"/>
    </source>
</evidence>
<reference evidence="2 3" key="1">
    <citation type="submission" date="2014-04" db="EMBL/GenBank/DDBJ databases">
        <authorList>
            <consortium name="DOE Joint Genome Institute"/>
            <person name="Kuo A."/>
            <person name="Tarkka M."/>
            <person name="Buscot F."/>
            <person name="Kohler A."/>
            <person name="Nagy L.G."/>
            <person name="Floudas D."/>
            <person name="Copeland A."/>
            <person name="Barry K.W."/>
            <person name="Cichocki N."/>
            <person name="Veneault-Fourrey C."/>
            <person name="LaButti K."/>
            <person name="Lindquist E.A."/>
            <person name="Lipzen A."/>
            <person name="Lundell T."/>
            <person name="Morin E."/>
            <person name="Murat C."/>
            <person name="Sun H."/>
            <person name="Tunlid A."/>
            <person name="Henrissat B."/>
            <person name="Grigoriev I.V."/>
            <person name="Hibbett D.S."/>
            <person name="Martin F."/>
            <person name="Nordberg H.P."/>
            <person name="Cantor M.N."/>
            <person name="Hua S.X."/>
        </authorList>
    </citation>
    <scope>NUCLEOTIDE SEQUENCE [LARGE SCALE GENOMIC DNA]</scope>
    <source>
        <strain evidence="2 3">F 1598</strain>
    </source>
</reference>
<organism evidence="2 3">
    <name type="scientific">Piloderma croceum (strain F 1598)</name>
    <dbReference type="NCBI Taxonomy" id="765440"/>
    <lineage>
        <taxon>Eukaryota</taxon>
        <taxon>Fungi</taxon>
        <taxon>Dikarya</taxon>
        <taxon>Basidiomycota</taxon>
        <taxon>Agaricomycotina</taxon>
        <taxon>Agaricomycetes</taxon>
        <taxon>Agaricomycetidae</taxon>
        <taxon>Atheliales</taxon>
        <taxon>Atheliaceae</taxon>
        <taxon>Piloderma</taxon>
    </lineage>
</organism>
<feature type="compositionally biased region" description="Polar residues" evidence="1">
    <location>
        <begin position="1"/>
        <end position="23"/>
    </location>
</feature>
<gene>
    <name evidence="2" type="ORF">PILCRDRAFT_810279</name>
</gene>
<sequence length="53" mass="5637">MSTPRFPSSSTKRPATSPPASSFSEKRAKILLLDAQLTAHGEQVGFEEVASSC</sequence>
<proteinExistence type="predicted"/>
<reference evidence="3" key="2">
    <citation type="submission" date="2015-01" db="EMBL/GenBank/DDBJ databases">
        <title>Evolutionary Origins and Diversification of the Mycorrhizal Mutualists.</title>
        <authorList>
            <consortium name="DOE Joint Genome Institute"/>
            <consortium name="Mycorrhizal Genomics Consortium"/>
            <person name="Kohler A."/>
            <person name="Kuo A."/>
            <person name="Nagy L.G."/>
            <person name="Floudas D."/>
            <person name="Copeland A."/>
            <person name="Barry K.W."/>
            <person name="Cichocki N."/>
            <person name="Veneault-Fourrey C."/>
            <person name="LaButti K."/>
            <person name="Lindquist E.A."/>
            <person name="Lipzen A."/>
            <person name="Lundell T."/>
            <person name="Morin E."/>
            <person name="Murat C."/>
            <person name="Riley R."/>
            <person name="Ohm R."/>
            <person name="Sun H."/>
            <person name="Tunlid A."/>
            <person name="Henrissat B."/>
            <person name="Grigoriev I.V."/>
            <person name="Hibbett D.S."/>
            <person name="Martin F."/>
        </authorList>
    </citation>
    <scope>NUCLEOTIDE SEQUENCE [LARGE SCALE GENOMIC DNA]</scope>
    <source>
        <strain evidence="3">F 1598</strain>
    </source>
</reference>
<evidence type="ECO:0000256" key="1">
    <source>
        <dbReference type="SAM" id="MobiDB-lite"/>
    </source>
</evidence>
<feature type="region of interest" description="Disordered" evidence="1">
    <location>
        <begin position="1"/>
        <end position="25"/>
    </location>
</feature>
<accession>A0A0C3GKZ3</accession>